<dbReference type="RefSeq" id="WP_106024297.1">
    <property type="nucleotide sequence ID" value="NZ_PVXN01000031.1"/>
</dbReference>
<feature type="transmembrane region" description="Helical" evidence="2">
    <location>
        <begin position="215"/>
        <end position="241"/>
    </location>
</feature>
<gene>
    <name evidence="3" type="ORF">CPAL_13220</name>
</gene>
<name>A0A2T0ASI7_9CLOT</name>
<feature type="transmembrane region" description="Helical" evidence="2">
    <location>
        <begin position="369"/>
        <end position="393"/>
    </location>
</feature>
<dbReference type="Proteomes" id="UP000239614">
    <property type="component" value="Unassembled WGS sequence"/>
</dbReference>
<keyword evidence="4" id="KW-1185">Reference proteome</keyword>
<feature type="transmembrane region" description="Helical" evidence="2">
    <location>
        <begin position="319"/>
        <end position="338"/>
    </location>
</feature>
<keyword evidence="2" id="KW-0812">Transmembrane</keyword>
<dbReference type="OrthoDB" id="2024038at2"/>
<dbReference type="PANTHER" id="PTHR37305:SF1">
    <property type="entry name" value="MEMBRANE PROTEIN"/>
    <property type="match status" value="1"/>
</dbReference>
<dbReference type="EMBL" id="PVXN01000031">
    <property type="protein sequence ID" value="PRR73202.1"/>
    <property type="molecule type" value="Genomic_DNA"/>
</dbReference>
<keyword evidence="2" id="KW-0472">Membrane</keyword>
<feature type="transmembrane region" description="Helical" evidence="2">
    <location>
        <begin position="167"/>
        <end position="188"/>
    </location>
</feature>
<dbReference type="GO" id="GO:0140359">
    <property type="term" value="F:ABC-type transporter activity"/>
    <property type="evidence" value="ECO:0007669"/>
    <property type="project" value="InterPro"/>
</dbReference>
<comment type="caution">
    <text evidence="3">The sequence shown here is derived from an EMBL/GenBank/DDBJ whole genome shotgun (WGS) entry which is preliminary data.</text>
</comment>
<dbReference type="PANTHER" id="PTHR37305">
    <property type="entry name" value="INTEGRAL MEMBRANE PROTEIN-RELATED"/>
    <property type="match status" value="1"/>
</dbReference>
<accession>A0A2T0ASI7</accession>
<dbReference type="GO" id="GO:0005886">
    <property type="term" value="C:plasma membrane"/>
    <property type="evidence" value="ECO:0007669"/>
    <property type="project" value="UniProtKB-SubCell"/>
</dbReference>
<keyword evidence="2" id="KW-1133">Transmembrane helix</keyword>
<dbReference type="AlphaFoldDB" id="A0A2T0ASI7"/>
<evidence type="ECO:0000313" key="3">
    <source>
        <dbReference type="EMBL" id="PRR73202.1"/>
    </source>
</evidence>
<evidence type="ECO:0000256" key="2">
    <source>
        <dbReference type="SAM" id="Phobius"/>
    </source>
</evidence>
<dbReference type="Pfam" id="PF12679">
    <property type="entry name" value="ABC2_membrane_2"/>
    <property type="match status" value="1"/>
</dbReference>
<feature type="transmembrane region" description="Helical" evidence="2">
    <location>
        <begin position="20"/>
        <end position="38"/>
    </location>
</feature>
<evidence type="ECO:0000313" key="4">
    <source>
        <dbReference type="Proteomes" id="UP000239614"/>
    </source>
</evidence>
<feature type="coiled-coil region" evidence="1">
    <location>
        <begin position="64"/>
        <end position="137"/>
    </location>
</feature>
<evidence type="ECO:0000256" key="1">
    <source>
        <dbReference type="SAM" id="Coils"/>
    </source>
</evidence>
<keyword evidence="1" id="KW-0175">Coiled coil</keyword>
<feature type="transmembrane region" description="Helical" evidence="2">
    <location>
        <begin position="291"/>
        <end position="312"/>
    </location>
</feature>
<reference evidence="3 4" key="1">
    <citation type="submission" date="2018-03" db="EMBL/GenBank/DDBJ databases">
        <title>Genome sequence of Clostridium thermopalmarium DSM 5974.</title>
        <authorList>
            <person name="Poehlein A."/>
            <person name="Daniel R."/>
        </authorList>
    </citation>
    <scope>NUCLEOTIDE SEQUENCE [LARGE SCALE GENOMIC DNA]</scope>
    <source>
        <strain evidence="3 4">DSM 5974</strain>
    </source>
</reference>
<organism evidence="3 4">
    <name type="scientific">Clostridium thermopalmarium DSM 5974</name>
    <dbReference type="NCBI Taxonomy" id="1121340"/>
    <lineage>
        <taxon>Bacteria</taxon>
        <taxon>Bacillati</taxon>
        <taxon>Bacillota</taxon>
        <taxon>Clostridia</taxon>
        <taxon>Eubacteriales</taxon>
        <taxon>Clostridiaceae</taxon>
        <taxon>Clostridium</taxon>
    </lineage>
</organism>
<protein>
    <submittedName>
        <fullName evidence="3">ABC-2 family transporter protein</fullName>
    </submittedName>
</protein>
<sequence length="400" mass="45547">MMVTLIRNEIIKLMQRRKTLVVTGLFILFVGFIAFASYKTSESMKEWNKPERRIQSEQENIAHLNQMKNDVNISEEEKLRLNEEIKQANLRIEEIKKEQSSGKKDWRVTLKGDIKQLEEQINNVQIDNEEKDRLNIDLMTKKYLLDNNIEPEDNSYDVTATKFIRDLFNILGVMFLAIGITIFSSDMVSGEYTPPTMKFLLTQPVSRGKILLSKFIALILSSSIIIVLIEIIAFLVVGLIFSFGNMDYPVAVGSRFVYDNAIANDMGQKVLKMVSGSTIIIPMWKYLIEMFLFQILFIIASAAFAFLLSTIVGSSMVSMAINIVLIIAFTMFQSIPYVSKYVHYIFSTFGDPSMVLSGRIATQFNNPNITLGFVIGVLVIWTIVSYVISHVVFTKKDILI</sequence>
<proteinExistence type="predicted"/>